<dbReference type="InterPro" id="IPR001680">
    <property type="entry name" value="WD40_rpt"/>
</dbReference>
<feature type="compositionally biased region" description="Basic and acidic residues" evidence="2">
    <location>
        <begin position="956"/>
        <end position="982"/>
    </location>
</feature>
<dbReference type="Pfam" id="PF00400">
    <property type="entry name" value="WD40"/>
    <property type="match status" value="3"/>
</dbReference>
<feature type="compositionally biased region" description="Acidic residues" evidence="2">
    <location>
        <begin position="524"/>
        <end position="534"/>
    </location>
</feature>
<reference evidence="5" key="1">
    <citation type="submission" date="2025-08" db="UniProtKB">
        <authorList>
            <consortium name="RefSeq"/>
        </authorList>
    </citation>
    <scope>IDENTIFICATION</scope>
</reference>
<keyword evidence="1" id="KW-0853">WD repeat</keyword>
<evidence type="ECO:0000313" key="4">
    <source>
        <dbReference type="Proteomes" id="UP000695022"/>
    </source>
</evidence>
<proteinExistence type="predicted"/>
<organism evidence="4 5">
    <name type="scientific">Priapulus caudatus</name>
    <name type="common">Priapulid worm</name>
    <dbReference type="NCBI Taxonomy" id="37621"/>
    <lineage>
        <taxon>Eukaryota</taxon>
        <taxon>Metazoa</taxon>
        <taxon>Ecdysozoa</taxon>
        <taxon>Scalidophora</taxon>
        <taxon>Priapulida</taxon>
        <taxon>Priapulimorpha</taxon>
        <taxon>Priapulimorphida</taxon>
        <taxon>Priapulidae</taxon>
        <taxon>Priapulus</taxon>
    </lineage>
</organism>
<keyword evidence="4" id="KW-1185">Reference proteome</keyword>
<dbReference type="SUPFAM" id="SSF50978">
    <property type="entry name" value="WD40 repeat-like"/>
    <property type="match status" value="1"/>
</dbReference>
<feature type="compositionally biased region" description="Basic and acidic residues" evidence="2">
    <location>
        <begin position="992"/>
        <end position="1015"/>
    </location>
</feature>
<gene>
    <name evidence="5" type="primary">LOC106806518</name>
</gene>
<feature type="region of interest" description="Disordered" evidence="2">
    <location>
        <begin position="518"/>
        <end position="675"/>
    </location>
</feature>
<dbReference type="Gene3D" id="2.130.10.10">
    <property type="entry name" value="YVTN repeat-like/Quinoprotein amine dehydrogenase"/>
    <property type="match status" value="3"/>
</dbReference>
<feature type="compositionally biased region" description="Polar residues" evidence="2">
    <location>
        <begin position="836"/>
        <end position="854"/>
    </location>
</feature>
<dbReference type="RefSeq" id="XP_014663973.1">
    <property type="nucleotide sequence ID" value="XM_014808487.1"/>
</dbReference>
<accession>A0ABM1DVK2</accession>
<evidence type="ECO:0000259" key="3">
    <source>
        <dbReference type="Pfam" id="PF24782"/>
    </source>
</evidence>
<dbReference type="Pfam" id="PF24782">
    <property type="entry name" value="WD40_MABP1-WDR62_2nd"/>
    <property type="match status" value="1"/>
</dbReference>
<feature type="compositionally biased region" description="Low complexity" evidence="2">
    <location>
        <begin position="257"/>
        <end position="268"/>
    </location>
</feature>
<dbReference type="InterPro" id="IPR015943">
    <property type="entry name" value="WD40/YVTN_repeat-like_dom_sf"/>
</dbReference>
<feature type="region of interest" description="Disordered" evidence="2">
    <location>
        <begin position="248"/>
        <end position="268"/>
    </location>
</feature>
<dbReference type="SMART" id="SM00320">
    <property type="entry name" value="WD40"/>
    <property type="match status" value="8"/>
</dbReference>
<evidence type="ECO:0000256" key="2">
    <source>
        <dbReference type="SAM" id="MobiDB-lite"/>
    </source>
</evidence>
<dbReference type="PROSITE" id="PS50294">
    <property type="entry name" value="WD_REPEATS_REGION"/>
    <property type="match status" value="1"/>
</dbReference>
<dbReference type="Proteomes" id="UP000695022">
    <property type="component" value="Unplaced"/>
</dbReference>
<evidence type="ECO:0000256" key="1">
    <source>
        <dbReference type="PROSITE-ProRule" id="PRU00221"/>
    </source>
</evidence>
<feature type="region of interest" description="Disordered" evidence="2">
    <location>
        <begin position="869"/>
        <end position="895"/>
    </location>
</feature>
<feature type="repeat" description="WD" evidence="1">
    <location>
        <begin position="119"/>
        <end position="162"/>
    </location>
</feature>
<dbReference type="InterPro" id="IPR055292">
    <property type="entry name" value="MABP1"/>
</dbReference>
<evidence type="ECO:0000313" key="5">
    <source>
        <dbReference type="RefSeq" id="XP_014663973.1"/>
    </source>
</evidence>
<dbReference type="PROSITE" id="PS50082">
    <property type="entry name" value="WD_REPEATS_2"/>
    <property type="match status" value="2"/>
</dbReference>
<feature type="compositionally biased region" description="Gly residues" evidence="2">
    <location>
        <begin position="879"/>
        <end position="889"/>
    </location>
</feature>
<feature type="region of interest" description="Disordered" evidence="2">
    <location>
        <begin position="931"/>
        <end position="1094"/>
    </location>
</feature>
<dbReference type="PANTHER" id="PTHR44813:SF1">
    <property type="entry name" value="MITOGEN-ACTIVATED PROTEIN KINASE-BINDING PROTEIN 1"/>
    <property type="match status" value="1"/>
</dbReference>
<protein>
    <submittedName>
        <fullName evidence="5">Mitogen-activated protein kinase-binding protein 1-like</fullName>
    </submittedName>
</protein>
<dbReference type="GeneID" id="106806518"/>
<name>A0ABM1DVK2_PRICU</name>
<feature type="compositionally biased region" description="Basic residues" evidence="2">
    <location>
        <begin position="1084"/>
        <end position="1094"/>
    </location>
</feature>
<dbReference type="InterPro" id="IPR036322">
    <property type="entry name" value="WD40_repeat_dom_sf"/>
</dbReference>
<dbReference type="PANTHER" id="PTHR44813">
    <property type="entry name" value="MITOGEN-ACTIVATED PROTEIN KINASE-BINDING PROTEIN 1"/>
    <property type="match status" value="1"/>
</dbReference>
<sequence length="1094" mass="120319">MSSVNPKGRAPLNLKRKGNRTVPLNERVQLDKVLGLTVSSNASVRTSEATGLVAYPAGCVVVLFNPKRNKQSFLINASKKSITSLAFSPDGKYLATGECGHLPNVRVWDVAERSQVGEFAGHKFAINCVAFSPNNKYVVSIGSQHDMIVNVWNWRAGTKVASNKVACKVKAISFAENGSYFVTAGNRHVKFWYLDDSKNSKAVDTVPRLLLNSQSRPDWLIVYVLSHIWPRPHATSQKKLLRCSPRIAERPSDTHPDTPTLTLTSTSPPDLYLECRGGRGQGDRLLASASRDRLIHVFDMDEDYAFQQTLDDHSASITAVRFTQAPQSELKMFSCSADKSIIFRTAHYQPDLQFVRNHHVFGKTTMYDLDIDPTSKHIVTACQDRNIRVYDIATGKQRKCYKGSTGEDGALIKLSLDPSGLYIATSCSDKNICLFDYSSGECVAVSYGHSELVTGLRFTNDCKNLISVSGDGCIFVWKLNPDLVRNMQIRLAQLGKMMNRNAQRDLRRTTFLKIPNTIMSETEPGSDESSEGDDTISMLSGHSANCNIPPKIPEDSSEETPDCRFSMGQVPSWAQKQMSGEGVLVKNSTTDDNSPRHQPRGRWGQQGTEVKVRSIWDDEQLQQQQQQQGGGGGAQDSPGVSPIPAAIVKRRETFSGTPNSRHRHVSADSSEDEEALMNARNAHTSFSPVKQRRISDNYAASPRYGGLLMSRAAAKSLMNLSSISNTSNTSSERQKLSKLDLSNLAKSLTDLSSFDLDDLSKDAGDQPIVFQLPNEDDSSGETSYKVVEITAAVLREALKQPNQQLKAGSARHENTESPSDEETTTDQGESTDVGEDSSSTVTSASIPTTPSKVNKQFFGAHLEKDHMDKEKFIKSQYESGGGGGGGGGVSNLLTSQEKFGQSLDKMERRMESLVSATDAADHRLSISSRFLQRSQQSSARQLGYVAADQSSGEQKLFQRDSTPDAVFQKRTEELGKAMEATKKRLKSLGWRGSEKDLSEQTIPEKERDGGYERETPSPPTKDTTADTDLTRTKSLPDVSTIGHHRRRPLPTTHGDGESAYVPGKATTRRTNKPANLRLGAPSTARRHAPPYHQP</sequence>
<feature type="domain" description="MABP1/WDR62 second WD40" evidence="3">
    <location>
        <begin position="281"/>
        <end position="479"/>
    </location>
</feature>
<dbReference type="InterPro" id="IPR056162">
    <property type="entry name" value="WD40_MABP1-WDR62_2nd"/>
</dbReference>
<feature type="compositionally biased region" description="Polar residues" evidence="2">
    <location>
        <begin position="537"/>
        <end position="546"/>
    </location>
</feature>
<feature type="region of interest" description="Disordered" evidence="2">
    <location>
        <begin position="800"/>
        <end position="856"/>
    </location>
</feature>
<feature type="compositionally biased region" description="Low complexity" evidence="2">
    <location>
        <begin position="931"/>
        <end position="942"/>
    </location>
</feature>
<feature type="repeat" description="WD" evidence="1">
    <location>
        <begin position="446"/>
        <end position="480"/>
    </location>
</feature>